<feature type="region of interest" description="Disordered" evidence="1">
    <location>
        <begin position="317"/>
        <end position="399"/>
    </location>
</feature>
<dbReference type="Proteomes" id="UP001276659">
    <property type="component" value="Unassembled WGS sequence"/>
</dbReference>
<comment type="caution">
    <text evidence="2">The sequence shown here is derived from an EMBL/GenBank/DDBJ whole genome shotgun (WGS) entry which is preliminary data.</text>
</comment>
<feature type="compositionally biased region" description="Polar residues" evidence="1">
    <location>
        <begin position="372"/>
        <end position="388"/>
    </location>
</feature>
<feature type="region of interest" description="Disordered" evidence="1">
    <location>
        <begin position="149"/>
        <end position="171"/>
    </location>
</feature>
<sequence length="451" mass="49645">MLVDMGQAVGSGRIRGPRGAKDKEVITVLRRIRGSLKKLQESYESGARNQGPARILANPVSAGDPRSMPFQHSNSVIAHLCRFMENATLFTQLREWGRSQITDAVYRRLKLMHEYVRQVVQHGKIQVHGNDDKVAMSITQRLVQDYEAKENISPSSSVKKSGPPEDTEPNPLLTYLSRVMDFGDPLSILKNLEQSPMSNLTMRNLKVITDHIERGIESGELSKGPAQGGKDAYAEAIIKHLKGAATPLQAWANSSNAPERPKKDESRSGSTHQNPDHGQRPRITIALKVIARNVSRELFARYRKRQYDMDLGKALRSGVSQARVPTNSQSLLTPAHSRSGSRQEAQVNQISGTSDDQKNDADENEFGAPLTGQGTSGLRTQGHVDSSNTPPPTPRPKPKKLLISTKAVAPPKAQIDATSKEWANMTPGAALENAQNLALQQQIHFYSILDQ</sequence>
<dbReference type="AlphaFoldDB" id="A0AAD9YVD6"/>
<feature type="region of interest" description="Disordered" evidence="1">
    <location>
        <begin position="249"/>
        <end position="283"/>
    </location>
</feature>
<evidence type="ECO:0000313" key="2">
    <source>
        <dbReference type="EMBL" id="KAK3166726.1"/>
    </source>
</evidence>
<feature type="compositionally biased region" description="Polar residues" evidence="1">
    <location>
        <begin position="318"/>
        <end position="354"/>
    </location>
</feature>
<reference evidence="2" key="1">
    <citation type="submission" date="2022-11" db="EMBL/GenBank/DDBJ databases">
        <title>Chromosomal genome sequence assembly and mating type (MAT) locus characterization of the leprose asexual lichenized fungus Lepraria neglecta (Nyl.) Erichsen.</title>
        <authorList>
            <person name="Allen J.L."/>
            <person name="Pfeffer B."/>
        </authorList>
    </citation>
    <scope>NUCLEOTIDE SEQUENCE</scope>
    <source>
        <strain evidence="2">Allen 5258</strain>
    </source>
</reference>
<keyword evidence="3" id="KW-1185">Reference proteome</keyword>
<organism evidence="2 3">
    <name type="scientific">Lepraria neglecta</name>
    <dbReference type="NCBI Taxonomy" id="209136"/>
    <lineage>
        <taxon>Eukaryota</taxon>
        <taxon>Fungi</taxon>
        <taxon>Dikarya</taxon>
        <taxon>Ascomycota</taxon>
        <taxon>Pezizomycotina</taxon>
        <taxon>Lecanoromycetes</taxon>
        <taxon>OSLEUM clade</taxon>
        <taxon>Lecanoromycetidae</taxon>
        <taxon>Lecanorales</taxon>
        <taxon>Lecanorineae</taxon>
        <taxon>Stereocaulaceae</taxon>
        <taxon>Lepraria</taxon>
    </lineage>
</organism>
<proteinExistence type="predicted"/>
<name>A0AAD9YVD6_9LECA</name>
<evidence type="ECO:0000313" key="3">
    <source>
        <dbReference type="Proteomes" id="UP001276659"/>
    </source>
</evidence>
<dbReference type="EMBL" id="JASNWA010000011">
    <property type="protein sequence ID" value="KAK3166726.1"/>
    <property type="molecule type" value="Genomic_DNA"/>
</dbReference>
<accession>A0AAD9YVD6</accession>
<evidence type="ECO:0000256" key="1">
    <source>
        <dbReference type="SAM" id="MobiDB-lite"/>
    </source>
</evidence>
<gene>
    <name evidence="2" type="ORF">OEA41_009851</name>
</gene>
<protein>
    <submittedName>
        <fullName evidence="2">Uncharacterized protein</fullName>
    </submittedName>
</protein>